<gene>
    <name evidence="2" type="ORF">NX801_14165</name>
</gene>
<dbReference type="RefSeq" id="WP_258788040.1">
    <property type="nucleotide sequence ID" value="NZ_JANUGQ010000010.1"/>
</dbReference>
<evidence type="ECO:0000313" key="3">
    <source>
        <dbReference type="Proteomes" id="UP001431313"/>
    </source>
</evidence>
<reference evidence="2" key="1">
    <citation type="submission" date="2022-08" db="EMBL/GenBank/DDBJ databases">
        <authorList>
            <person name="Somphong A."/>
            <person name="Phongsopitanun W."/>
        </authorList>
    </citation>
    <scope>NUCLEOTIDE SEQUENCE</scope>
    <source>
        <strain evidence="2">LP05-1</strain>
    </source>
</reference>
<feature type="region of interest" description="Disordered" evidence="1">
    <location>
        <begin position="41"/>
        <end position="64"/>
    </location>
</feature>
<dbReference type="EMBL" id="JANUGQ010000010">
    <property type="protein sequence ID" value="MCS0636784.1"/>
    <property type="molecule type" value="Genomic_DNA"/>
</dbReference>
<keyword evidence="3" id="KW-1185">Reference proteome</keyword>
<organism evidence="2 3">
    <name type="scientific">Streptomyces pyxinae</name>
    <dbReference type="NCBI Taxonomy" id="2970734"/>
    <lineage>
        <taxon>Bacteria</taxon>
        <taxon>Bacillati</taxon>
        <taxon>Actinomycetota</taxon>
        <taxon>Actinomycetes</taxon>
        <taxon>Kitasatosporales</taxon>
        <taxon>Streptomycetaceae</taxon>
        <taxon>Streptomyces</taxon>
    </lineage>
</organism>
<dbReference type="Proteomes" id="UP001431313">
    <property type="component" value="Unassembled WGS sequence"/>
</dbReference>
<accession>A0ABT2CJM0</accession>
<feature type="compositionally biased region" description="Pro residues" evidence="1">
    <location>
        <begin position="51"/>
        <end position="64"/>
    </location>
</feature>
<sequence>MEYAVRGDAPIYDTLIEERGDVPADVRQVAEETIRRMSLAMDFSSVRGRPSGPPGPGLPRRPGT</sequence>
<protein>
    <submittedName>
        <fullName evidence="2">Uncharacterized protein</fullName>
    </submittedName>
</protein>
<evidence type="ECO:0000256" key="1">
    <source>
        <dbReference type="SAM" id="MobiDB-lite"/>
    </source>
</evidence>
<name>A0ABT2CJM0_9ACTN</name>
<proteinExistence type="predicted"/>
<comment type="caution">
    <text evidence="2">The sequence shown here is derived from an EMBL/GenBank/DDBJ whole genome shotgun (WGS) entry which is preliminary data.</text>
</comment>
<evidence type="ECO:0000313" key="2">
    <source>
        <dbReference type="EMBL" id="MCS0636784.1"/>
    </source>
</evidence>